<dbReference type="Gene3D" id="3.40.50.10320">
    <property type="entry name" value="LmbE-like"/>
    <property type="match status" value="1"/>
</dbReference>
<dbReference type="PANTHER" id="PTHR12993">
    <property type="entry name" value="N-ACETYLGLUCOSAMINYL-PHOSPHATIDYLINOSITOL DE-N-ACETYLASE-RELATED"/>
    <property type="match status" value="1"/>
</dbReference>
<sequence>MKNILCVSAHPDDETLGCGGTLLKHKANGDAIYCVHITNGNETQGNIIHSLKKLYGFEDTYQLGLPEIKLTDISLSEIIGRLSAVIQQVKPDYLYIPNRSDAHSDHRIVFEALTACTKSFRYPFIKKVMMCEVISETDFSPALPENIFIPNVFVDISDFIERKHEILNVFESELLSSPYTRSIDAILALSKYRGSQINVNYAEAFMLLKEIC</sequence>
<dbReference type="InterPro" id="IPR003737">
    <property type="entry name" value="GlcNAc_PI_deacetylase-related"/>
</dbReference>
<evidence type="ECO:0000313" key="2">
    <source>
        <dbReference type="Proteomes" id="UP000219259"/>
    </source>
</evidence>
<accession>A0A2A6E8Y3</accession>
<dbReference type="AlphaFoldDB" id="A0A2A6E8Y3"/>
<reference evidence="1 2" key="1">
    <citation type="submission" date="2017-09" db="EMBL/GenBank/DDBJ databases">
        <title>Phase variable restriction modification systems are present in the genome sequences of periodontal pathogens Prevotella intermedia, Tannerella forsythia and Porphyromonas gingivalis.</title>
        <authorList>
            <person name="Haigh R.D."/>
            <person name="Crawford L."/>
            <person name="Ralph J."/>
            <person name="Wanford J."/>
            <person name="Vartoukian S.R."/>
            <person name="Hijazib K."/>
            <person name="Wade W."/>
            <person name="Oggioni M.R."/>
        </authorList>
    </citation>
    <scope>NUCLEOTIDE SEQUENCE [LARGE SCALE GENOMIC DNA]</scope>
    <source>
        <strain evidence="1 2">WW11663</strain>
    </source>
</reference>
<gene>
    <name evidence="1" type="ORF">CLI86_04940</name>
</gene>
<dbReference type="GO" id="GO:0016811">
    <property type="term" value="F:hydrolase activity, acting on carbon-nitrogen (but not peptide) bonds, in linear amides"/>
    <property type="evidence" value="ECO:0007669"/>
    <property type="project" value="TreeGrafter"/>
</dbReference>
<dbReference type="Pfam" id="PF02585">
    <property type="entry name" value="PIG-L"/>
    <property type="match status" value="1"/>
</dbReference>
<name>A0A2A6E8Y3_TANFO</name>
<dbReference type="InterPro" id="IPR024078">
    <property type="entry name" value="LmbE-like_dom_sf"/>
</dbReference>
<dbReference type="Proteomes" id="UP000219259">
    <property type="component" value="Unassembled WGS sequence"/>
</dbReference>
<dbReference type="RefSeq" id="WP_060827577.1">
    <property type="nucleotide sequence ID" value="NZ_CAJPTF010000004.1"/>
</dbReference>
<dbReference type="EMBL" id="NSLJ01000009">
    <property type="protein sequence ID" value="PDP44200.1"/>
    <property type="molecule type" value="Genomic_DNA"/>
</dbReference>
<comment type="caution">
    <text evidence="1">The sequence shown here is derived from an EMBL/GenBank/DDBJ whole genome shotgun (WGS) entry which is preliminary data.</text>
</comment>
<evidence type="ECO:0000313" key="1">
    <source>
        <dbReference type="EMBL" id="PDP44200.1"/>
    </source>
</evidence>
<proteinExistence type="predicted"/>
<dbReference type="PANTHER" id="PTHR12993:SF30">
    <property type="entry name" value="N-ACETYL-ALPHA-D-GLUCOSAMINYL L-MALATE DEACETYLASE 1"/>
    <property type="match status" value="1"/>
</dbReference>
<dbReference type="SUPFAM" id="SSF102588">
    <property type="entry name" value="LmbE-like"/>
    <property type="match status" value="1"/>
</dbReference>
<protein>
    <submittedName>
        <fullName evidence="1">PIG-L domain-containing protein</fullName>
    </submittedName>
</protein>
<organism evidence="1 2">
    <name type="scientific">Tannerella forsythia</name>
    <name type="common">Bacteroides forsythus</name>
    <dbReference type="NCBI Taxonomy" id="28112"/>
    <lineage>
        <taxon>Bacteria</taxon>
        <taxon>Pseudomonadati</taxon>
        <taxon>Bacteroidota</taxon>
        <taxon>Bacteroidia</taxon>
        <taxon>Bacteroidales</taxon>
        <taxon>Tannerellaceae</taxon>
        <taxon>Tannerella</taxon>
    </lineage>
</organism>